<proteinExistence type="predicted"/>
<evidence type="ECO:0000313" key="1">
    <source>
        <dbReference type="EMBL" id="KAK7844083.1"/>
    </source>
</evidence>
<organism evidence="1 2">
    <name type="scientific">Quercus suber</name>
    <name type="common">Cork oak</name>
    <dbReference type="NCBI Taxonomy" id="58331"/>
    <lineage>
        <taxon>Eukaryota</taxon>
        <taxon>Viridiplantae</taxon>
        <taxon>Streptophyta</taxon>
        <taxon>Embryophyta</taxon>
        <taxon>Tracheophyta</taxon>
        <taxon>Spermatophyta</taxon>
        <taxon>Magnoliopsida</taxon>
        <taxon>eudicotyledons</taxon>
        <taxon>Gunneridae</taxon>
        <taxon>Pentapetalae</taxon>
        <taxon>rosids</taxon>
        <taxon>fabids</taxon>
        <taxon>Fagales</taxon>
        <taxon>Fagaceae</taxon>
        <taxon>Quercus</taxon>
    </lineage>
</organism>
<sequence>MIDWVKNVHVEFIREFRVDLQRRSLFDGGLVQTLLNMAKNYCFGFSADMYNYSAMSQGFREILSSSPRRVFLLLLRIGGQTAASLCRRIRCLASLTQERKINFIFLITELVLPEEHYLELSSRFLIDLASILAGSASNSVGLAKFQS</sequence>
<dbReference type="EMBL" id="PKMF04000192">
    <property type="protein sequence ID" value="KAK7844083.1"/>
    <property type="molecule type" value="Genomic_DNA"/>
</dbReference>
<keyword evidence="2" id="KW-1185">Reference proteome</keyword>
<comment type="caution">
    <text evidence="1">The sequence shown here is derived from an EMBL/GenBank/DDBJ whole genome shotgun (WGS) entry which is preliminary data.</text>
</comment>
<dbReference type="Proteomes" id="UP000237347">
    <property type="component" value="Unassembled WGS sequence"/>
</dbReference>
<feature type="non-terminal residue" evidence="1">
    <location>
        <position position="147"/>
    </location>
</feature>
<evidence type="ECO:0000313" key="2">
    <source>
        <dbReference type="Proteomes" id="UP000237347"/>
    </source>
</evidence>
<accession>A0AAW0KWW9</accession>
<dbReference type="AlphaFoldDB" id="A0AAW0KWW9"/>
<gene>
    <name evidence="1" type="ORF">CFP56_011673</name>
</gene>
<name>A0AAW0KWW9_QUESU</name>
<reference evidence="1 2" key="1">
    <citation type="journal article" date="2018" name="Sci. Data">
        <title>The draft genome sequence of cork oak.</title>
        <authorList>
            <person name="Ramos A.M."/>
            <person name="Usie A."/>
            <person name="Barbosa P."/>
            <person name="Barros P.M."/>
            <person name="Capote T."/>
            <person name="Chaves I."/>
            <person name="Simoes F."/>
            <person name="Abreu I."/>
            <person name="Carrasquinho I."/>
            <person name="Faro C."/>
            <person name="Guimaraes J.B."/>
            <person name="Mendonca D."/>
            <person name="Nobrega F."/>
            <person name="Rodrigues L."/>
            <person name="Saibo N.J.M."/>
            <person name="Varela M.C."/>
            <person name="Egas C."/>
            <person name="Matos J."/>
            <person name="Miguel C.M."/>
            <person name="Oliveira M.M."/>
            <person name="Ricardo C.P."/>
            <person name="Goncalves S."/>
        </authorList>
    </citation>
    <scope>NUCLEOTIDE SEQUENCE [LARGE SCALE GENOMIC DNA]</scope>
    <source>
        <strain evidence="2">cv. HL8</strain>
    </source>
</reference>
<protein>
    <submittedName>
        <fullName evidence="1">Uncharacterized protein</fullName>
    </submittedName>
</protein>